<dbReference type="EMBL" id="LFJN01000013">
    <property type="protein sequence ID" value="KPI39862.1"/>
    <property type="molecule type" value="Genomic_DNA"/>
</dbReference>
<feature type="signal peptide" evidence="10">
    <location>
        <begin position="1"/>
        <end position="17"/>
    </location>
</feature>
<dbReference type="PANTHER" id="PTHR12147">
    <property type="entry name" value="METALLOPEPTIDASE M28 FAMILY MEMBER"/>
    <property type="match status" value="1"/>
</dbReference>
<evidence type="ECO:0000256" key="11">
    <source>
        <dbReference type="SAM" id="MobiDB-lite"/>
    </source>
</evidence>
<evidence type="ECO:0000256" key="5">
    <source>
        <dbReference type="ARBA" id="ARBA00022670"/>
    </source>
</evidence>
<comment type="caution">
    <text evidence="13">The sequence shown here is derived from an EMBL/GenBank/DDBJ whole genome shotgun (WGS) entry which is preliminary data.</text>
</comment>
<keyword evidence="7 10" id="KW-0378">Hydrolase</keyword>
<dbReference type="Proteomes" id="UP000038010">
    <property type="component" value="Unassembled WGS sequence"/>
</dbReference>
<gene>
    <name evidence="13" type="ORF">AB675_11555</name>
</gene>
<reference evidence="13 14" key="1">
    <citation type="submission" date="2015-06" db="EMBL/GenBank/DDBJ databases">
        <title>Draft genome of the ant-associated black yeast Phialophora attae CBS 131958.</title>
        <authorList>
            <person name="Moreno L.F."/>
            <person name="Stielow B.J."/>
            <person name="de Hoog S."/>
            <person name="Vicente V.A."/>
            <person name="Weiss V.A."/>
            <person name="de Vries M."/>
            <person name="Cruz L.M."/>
            <person name="Souza E.M."/>
        </authorList>
    </citation>
    <scope>NUCLEOTIDE SEQUENCE [LARGE SCALE GENOMIC DNA]</scope>
    <source>
        <strain evidence="13 14">CBS 131958</strain>
    </source>
</reference>
<dbReference type="SUPFAM" id="SSF53187">
    <property type="entry name" value="Zn-dependent exopeptidases"/>
    <property type="match status" value="1"/>
</dbReference>
<keyword evidence="9 13" id="KW-0482">Metalloprotease</keyword>
<evidence type="ECO:0000256" key="3">
    <source>
        <dbReference type="ARBA" id="ARBA00005634"/>
    </source>
</evidence>
<dbReference type="InterPro" id="IPR007484">
    <property type="entry name" value="Peptidase_M28"/>
</dbReference>
<evidence type="ECO:0000256" key="10">
    <source>
        <dbReference type="RuleBase" id="RU361240"/>
    </source>
</evidence>
<proteinExistence type="inferred from homology"/>
<dbReference type="GO" id="GO:0005576">
    <property type="term" value="C:extracellular region"/>
    <property type="evidence" value="ECO:0007669"/>
    <property type="project" value="UniProtKB-SubCell"/>
</dbReference>
<evidence type="ECO:0000256" key="7">
    <source>
        <dbReference type="ARBA" id="ARBA00022801"/>
    </source>
</evidence>
<sequence length="486" mass="53578">MPHLLLTALTASALALATPLTSRNPVKRNEPQYPILTCEAASWPTTELPKYITPQLPDADLQDLISQINPDNIYANIEKLVSFGTRHTLSSQTDPNRGIGAARSWLKSKYEEYAEASNGRMTVSLEGYEQQPDGDRVLFPVLIQDVVATLKGSEEPDRYYLISGHYDSRRSDPNDYEGDAPGADDDASGVAVSLELARVFALAPTPPRATIIFVAVAGEEQNLYGANYLAETFRNTSRNLAGMLNCDTVGSYTGDDGYEDPHVIRVFAEGPPLTENATVRAQRLSIGGENDSPARNLARFIHEVSENEYTEMNVSVIYRLDRFLRGGDHRPFLQNGFSAVRFTEPHEVYEHQHNDVRVEDGVQYGDLIEYVDKDYTARVARVNAAALWSLSQAPGEPTSVYVNTTALDNDSQFVWSPPVDGDEGVDSYEVVWRPTNAPFWTNSVDVGKTDSAVVPLSKDNVIFGIRSVRAGYKSPAVLPFPLPVAD</sequence>
<dbReference type="GO" id="GO:0046872">
    <property type="term" value="F:metal ion binding"/>
    <property type="evidence" value="ECO:0007669"/>
    <property type="project" value="UniProtKB-KW"/>
</dbReference>
<keyword evidence="8 10" id="KW-0862">Zinc</keyword>
<dbReference type="SUPFAM" id="SSF49265">
    <property type="entry name" value="Fibronectin type III"/>
    <property type="match status" value="1"/>
</dbReference>
<evidence type="ECO:0000313" key="14">
    <source>
        <dbReference type="Proteomes" id="UP000038010"/>
    </source>
</evidence>
<dbReference type="AlphaFoldDB" id="A0A0N1HAP9"/>
<dbReference type="GeneID" id="28732294"/>
<comment type="cofactor">
    <cofactor evidence="1">
        <name>Zn(2+)</name>
        <dbReference type="ChEBI" id="CHEBI:29105"/>
    </cofactor>
</comment>
<dbReference type="EC" id="3.4.-.-" evidence="10"/>
<dbReference type="RefSeq" id="XP_017999825.1">
    <property type="nucleotide sequence ID" value="XM_018140413.1"/>
</dbReference>
<organism evidence="13 14">
    <name type="scientific">Cyphellophora attinorum</name>
    <dbReference type="NCBI Taxonomy" id="1664694"/>
    <lineage>
        <taxon>Eukaryota</taxon>
        <taxon>Fungi</taxon>
        <taxon>Dikarya</taxon>
        <taxon>Ascomycota</taxon>
        <taxon>Pezizomycotina</taxon>
        <taxon>Eurotiomycetes</taxon>
        <taxon>Chaetothyriomycetidae</taxon>
        <taxon>Chaetothyriales</taxon>
        <taxon>Cyphellophoraceae</taxon>
        <taxon>Cyphellophora</taxon>
    </lineage>
</organism>
<dbReference type="InterPro" id="IPR003961">
    <property type="entry name" value="FN3_dom"/>
</dbReference>
<dbReference type="PANTHER" id="PTHR12147:SF26">
    <property type="entry name" value="PEPTIDASE M28 DOMAIN-CONTAINING PROTEIN"/>
    <property type="match status" value="1"/>
</dbReference>
<comment type="similarity">
    <text evidence="3">Belongs to the peptidase M28 family. M28B subfamily.</text>
</comment>
<evidence type="ECO:0000313" key="13">
    <source>
        <dbReference type="EMBL" id="KPI39862.1"/>
    </source>
</evidence>
<dbReference type="GO" id="GO:0006508">
    <property type="term" value="P:proteolysis"/>
    <property type="evidence" value="ECO:0007669"/>
    <property type="project" value="UniProtKB-KW"/>
</dbReference>
<feature type="region of interest" description="Disordered" evidence="11">
    <location>
        <begin position="164"/>
        <end position="185"/>
    </location>
</feature>
<dbReference type="Gene3D" id="3.40.630.10">
    <property type="entry name" value="Zn peptidases"/>
    <property type="match status" value="1"/>
</dbReference>
<protein>
    <recommendedName>
        <fullName evidence="10">Peptide hydrolase</fullName>
        <ecNumber evidence="10">3.4.-.-</ecNumber>
    </recommendedName>
</protein>
<dbReference type="GO" id="GO:0008235">
    <property type="term" value="F:metalloexopeptidase activity"/>
    <property type="evidence" value="ECO:0007669"/>
    <property type="project" value="InterPro"/>
</dbReference>
<evidence type="ECO:0000256" key="8">
    <source>
        <dbReference type="ARBA" id="ARBA00022833"/>
    </source>
</evidence>
<evidence type="ECO:0000256" key="6">
    <source>
        <dbReference type="ARBA" id="ARBA00022723"/>
    </source>
</evidence>
<accession>A0A0N1HAP9</accession>
<evidence type="ECO:0000256" key="4">
    <source>
        <dbReference type="ARBA" id="ARBA00022525"/>
    </source>
</evidence>
<dbReference type="PROSITE" id="PS50853">
    <property type="entry name" value="FN3"/>
    <property type="match status" value="1"/>
</dbReference>
<keyword evidence="10" id="KW-0732">Signal</keyword>
<name>A0A0N1HAP9_9EURO</name>
<dbReference type="OrthoDB" id="10013407at2759"/>
<evidence type="ECO:0000256" key="9">
    <source>
        <dbReference type="ARBA" id="ARBA00023049"/>
    </source>
</evidence>
<dbReference type="InterPro" id="IPR036116">
    <property type="entry name" value="FN3_sf"/>
</dbReference>
<dbReference type="STRING" id="1664694.A0A0N1HAP9"/>
<feature type="chain" id="PRO_5005732937" description="Peptide hydrolase" evidence="10">
    <location>
        <begin position="18"/>
        <end position="486"/>
    </location>
</feature>
<evidence type="ECO:0000256" key="1">
    <source>
        <dbReference type="ARBA" id="ARBA00001947"/>
    </source>
</evidence>
<feature type="compositionally biased region" description="Acidic residues" evidence="11">
    <location>
        <begin position="174"/>
        <end position="185"/>
    </location>
</feature>
<keyword evidence="6 10" id="KW-0479">Metal-binding</keyword>
<keyword evidence="4" id="KW-0964">Secreted</keyword>
<evidence type="ECO:0000259" key="12">
    <source>
        <dbReference type="PROSITE" id="PS50853"/>
    </source>
</evidence>
<comment type="subcellular location">
    <subcellularLocation>
        <location evidence="2">Secreted</location>
    </subcellularLocation>
</comment>
<dbReference type="InterPro" id="IPR045175">
    <property type="entry name" value="M28_fam"/>
</dbReference>
<dbReference type="Pfam" id="PF04389">
    <property type="entry name" value="Peptidase_M28"/>
    <property type="match status" value="1"/>
</dbReference>
<keyword evidence="5 10" id="KW-0645">Protease</keyword>
<feature type="domain" description="Fibronectin type-III" evidence="12">
    <location>
        <begin position="393"/>
        <end position="486"/>
    </location>
</feature>
<keyword evidence="14" id="KW-1185">Reference proteome</keyword>
<evidence type="ECO:0000256" key="2">
    <source>
        <dbReference type="ARBA" id="ARBA00004613"/>
    </source>
</evidence>
<dbReference type="VEuPathDB" id="FungiDB:AB675_11555"/>
<dbReference type="CDD" id="cd00063">
    <property type="entry name" value="FN3"/>
    <property type="match status" value="1"/>
</dbReference>